<dbReference type="GO" id="GO:0009252">
    <property type="term" value="P:peptidoglycan biosynthetic process"/>
    <property type="evidence" value="ECO:0007669"/>
    <property type="project" value="UniProtKB-UniRule"/>
</dbReference>
<dbReference type="EC" id="2.4.1.227" evidence="10"/>
<comment type="catalytic activity">
    <reaction evidence="10">
        <text>di-trans,octa-cis-undecaprenyl diphospho-N-acetyl-alpha-D-muramoyl-L-alanyl-D-glutamyl-meso-2,6-diaminopimeloyl-D-alanyl-D-alanine + UDP-N-acetyl-alpha-D-glucosamine = di-trans,octa-cis-undecaprenyl diphospho-[N-acetyl-alpha-D-glucosaminyl-(1-&gt;4)]-N-acetyl-alpha-D-muramoyl-L-alanyl-D-glutamyl-meso-2,6-diaminopimeloyl-D-alanyl-D-alanine + UDP + H(+)</text>
        <dbReference type="Rhea" id="RHEA:31227"/>
        <dbReference type="ChEBI" id="CHEBI:15378"/>
        <dbReference type="ChEBI" id="CHEBI:57705"/>
        <dbReference type="ChEBI" id="CHEBI:58223"/>
        <dbReference type="ChEBI" id="CHEBI:61387"/>
        <dbReference type="ChEBI" id="CHEBI:61388"/>
        <dbReference type="EC" id="2.4.1.227"/>
    </reaction>
</comment>
<dbReference type="Proteomes" id="UP000230481">
    <property type="component" value="Unassembled WGS sequence"/>
</dbReference>
<evidence type="ECO:0000256" key="6">
    <source>
        <dbReference type="ARBA" id="ARBA00022984"/>
    </source>
</evidence>
<evidence type="ECO:0000256" key="5">
    <source>
        <dbReference type="ARBA" id="ARBA00022960"/>
    </source>
</evidence>
<dbReference type="InterPro" id="IPR004276">
    <property type="entry name" value="GlycoTrans_28_N"/>
</dbReference>
<evidence type="ECO:0000313" key="13">
    <source>
        <dbReference type="EMBL" id="PIT96732.1"/>
    </source>
</evidence>
<dbReference type="AlphaFoldDB" id="A0A2M6WVC9"/>
<evidence type="ECO:0000259" key="12">
    <source>
        <dbReference type="Pfam" id="PF04101"/>
    </source>
</evidence>
<dbReference type="InterPro" id="IPR007235">
    <property type="entry name" value="Glyco_trans_28_C"/>
</dbReference>
<proteinExistence type="inferred from homology"/>
<dbReference type="GO" id="GO:0051991">
    <property type="term" value="F:UDP-N-acetyl-D-glucosamine:N-acetylmuramoyl-L-alanyl-D-glutamyl-meso-2,6-diaminopimelyl-D-alanyl-D-alanine-diphosphoundecaprenol 4-beta-N-acetylglucosaminlytransferase activity"/>
    <property type="evidence" value="ECO:0007669"/>
    <property type="project" value="RHEA"/>
</dbReference>
<reference evidence="14" key="1">
    <citation type="submission" date="2017-09" db="EMBL/GenBank/DDBJ databases">
        <title>Depth-based differentiation of microbial function through sediment-hosted aquifers and enrichment of novel symbionts in the deep terrestrial subsurface.</title>
        <authorList>
            <person name="Probst A.J."/>
            <person name="Ladd B."/>
            <person name="Jarett J.K."/>
            <person name="Geller-Mcgrath D.E."/>
            <person name="Sieber C.M.K."/>
            <person name="Emerson J.B."/>
            <person name="Anantharaman K."/>
            <person name="Thomas B.C."/>
            <person name="Malmstrom R."/>
            <person name="Stieglmeier M."/>
            <person name="Klingl A."/>
            <person name="Woyke T."/>
            <person name="Ryan C.M."/>
            <person name="Banfield J.F."/>
        </authorList>
    </citation>
    <scope>NUCLEOTIDE SEQUENCE [LARGE SCALE GENOMIC DNA]</scope>
</reference>
<dbReference type="GO" id="GO:0051301">
    <property type="term" value="P:cell division"/>
    <property type="evidence" value="ECO:0007669"/>
    <property type="project" value="UniProtKB-KW"/>
</dbReference>
<keyword evidence="3 10" id="KW-0328">Glycosyltransferase</keyword>
<dbReference type="CDD" id="cd03785">
    <property type="entry name" value="GT28_MurG"/>
    <property type="match status" value="1"/>
</dbReference>
<comment type="pathway">
    <text evidence="10">Cell wall biogenesis; peptidoglycan biosynthesis.</text>
</comment>
<dbReference type="UniPathway" id="UPA00219"/>
<keyword evidence="5 10" id="KW-0133">Cell shape</keyword>
<dbReference type="PANTHER" id="PTHR21015:SF22">
    <property type="entry name" value="GLYCOSYLTRANSFERASE"/>
    <property type="match status" value="1"/>
</dbReference>
<dbReference type="SUPFAM" id="SSF53756">
    <property type="entry name" value="UDP-Glycosyltransferase/glycogen phosphorylase"/>
    <property type="match status" value="1"/>
</dbReference>
<evidence type="ECO:0000313" key="14">
    <source>
        <dbReference type="Proteomes" id="UP000230481"/>
    </source>
</evidence>
<organism evidence="13 14">
    <name type="scientific">Candidatus Campbellbacteria bacterium CG10_big_fil_rev_8_21_14_0_10_35_52</name>
    <dbReference type="NCBI Taxonomy" id="1974527"/>
    <lineage>
        <taxon>Bacteria</taxon>
        <taxon>Candidatus Campbelliibacteriota</taxon>
    </lineage>
</organism>
<keyword evidence="1 10" id="KW-1003">Cell membrane</keyword>
<dbReference type="Gene3D" id="3.40.50.2000">
    <property type="entry name" value="Glycogen Phosphorylase B"/>
    <property type="match status" value="2"/>
</dbReference>
<evidence type="ECO:0000256" key="9">
    <source>
        <dbReference type="ARBA" id="ARBA00023316"/>
    </source>
</evidence>
<protein>
    <recommendedName>
        <fullName evidence="10">UDP-N-acetylglucosamine--N-acetylmuramyl-(pentapeptide) pyrophosphoryl-undecaprenol N-acetylglucosamine transferase</fullName>
        <ecNumber evidence="10">2.4.1.227</ecNumber>
    </recommendedName>
    <alternativeName>
        <fullName evidence="10">Undecaprenyl-PP-MurNAc-pentapeptide-UDPGlcNAc GlcNAc transferase</fullName>
    </alternativeName>
</protein>
<evidence type="ECO:0000256" key="3">
    <source>
        <dbReference type="ARBA" id="ARBA00022676"/>
    </source>
</evidence>
<dbReference type="GO" id="GO:0005886">
    <property type="term" value="C:plasma membrane"/>
    <property type="evidence" value="ECO:0007669"/>
    <property type="project" value="UniProtKB-SubCell"/>
</dbReference>
<accession>A0A2M6WVC9</accession>
<comment type="caution">
    <text evidence="10">Lacks conserved residue(s) required for the propagation of feature annotation.</text>
</comment>
<dbReference type="GO" id="GO:0071555">
    <property type="term" value="P:cell wall organization"/>
    <property type="evidence" value="ECO:0007669"/>
    <property type="project" value="UniProtKB-KW"/>
</dbReference>
<dbReference type="PANTHER" id="PTHR21015">
    <property type="entry name" value="UDP-N-ACETYLGLUCOSAMINE--N-ACETYLMURAMYL-(PENTAPEPTIDE) PYROPHOSPHORYL-UNDECAPRENOL N-ACETYLGLUCOSAMINE TRANSFERASE 1"/>
    <property type="match status" value="1"/>
</dbReference>
<gene>
    <name evidence="10" type="primary">murG</name>
    <name evidence="13" type="ORF">COT82_01645</name>
</gene>
<feature type="domain" description="Glycosyltransferase family 28 N-terminal" evidence="11">
    <location>
        <begin position="3"/>
        <end position="146"/>
    </location>
</feature>
<keyword evidence="6 10" id="KW-0573">Peptidoglycan synthesis</keyword>
<comment type="similarity">
    <text evidence="10">Belongs to the glycosyltransferase 28 family. MurG subfamily.</text>
</comment>
<keyword evidence="8 10" id="KW-0131">Cell cycle</keyword>
<evidence type="ECO:0000256" key="2">
    <source>
        <dbReference type="ARBA" id="ARBA00022618"/>
    </source>
</evidence>
<evidence type="ECO:0000256" key="7">
    <source>
        <dbReference type="ARBA" id="ARBA00023136"/>
    </source>
</evidence>
<dbReference type="GO" id="GO:0005975">
    <property type="term" value="P:carbohydrate metabolic process"/>
    <property type="evidence" value="ECO:0007669"/>
    <property type="project" value="InterPro"/>
</dbReference>
<keyword evidence="2 10" id="KW-0132">Cell division</keyword>
<sequence>MKIVFTGGGTGGHFYPIIAIAEEIRAIIKENKLLEPKLYYIAPTPFDARALYENNIKFKKSPAGKIRRYFSVLNFFDIFKTGIGIVKTIFQIFMIYPDVVFSKGGYASFPTVFAAKFFHIPVIIHESDAAPGRTNLWAGKFAKKIAVSFPEAIEYFDKDKVAYTGNPVRKDIYHIAYEGAYEFLKLEKEIPTILIIGGSQGSQKINNTIMEALPMLVEKYQIIHQTGKKNFEEIKSTAQIILENSKNSHRYKTFGYLNTLAMRMSAGAANIALSRAGASAIFEIAIWKIPSIIIPITDSNGDHQRKNAFAYERAGACVVIEEINLSPNLLISEIDRIMGDNTIKERMKKGAENFSKPNATRKIAEGIMALALRHEK</sequence>
<dbReference type="InterPro" id="IPR006009">
    <property type="entry name" value="GlcNAc_MurG"/>
</dbReference>
<feature type="binding site" evidence="10">
    <location>
        <position position="199"/>
    </location>
    <ligand>
        <name>UDP-N-acetyl-alpha-D-glucosamine</name>
        <dbReference type="ChEBI" id="CHEBI:57705"/>
    </ligand>
</feature>
<evidence type="ECO:0000256" key="10">
    <source>
        <dbReference type="HAMAP-Rule" id="MF_00033"/>
    </source>
</evidence>
<dbReference type="GO" id="GO:0008360">
    <property type="term" value="P:regulation of cell shape"/>
    <property type="evidence" value="ECO:0007669"/>
    <property type="project" value="UniProtKB-KW"/>
</dbReference>
<evidence type="ECO:0000256" key="8">
    <source>
        <dbReference type="ARBA" id="ARBA00023306"/>
    </source>
</evidence>
<evidence type="ECO:0000256" key="1">
    <source>
        <dbReference type="ARBA" id="ARBA00022475"/>
    </source>
</evidence>
<feature type="binding site" evidence="10">
    <location>
        <position position="169"/>
    </location>
    <ligand>
        <name>UDP-N-acetyl-alpha-D-glucosamine</name>
        <dbReference type="ChEBI" id="CHEBI:57705"/>
    </ligand>
</feature>
<name>A0A2M6WVC9_9BACT</name>
<keyword evidence="4 10" id="KW-0808">Transferase</keyword>
<feature type="domain" description="Glycosyl transferase family 28 C-terminal" evidence="12">
    <location>
        <begin position="192"/>
        <end position="355"/>
    </location>
</feature>
<dbReference type="Pfam" id="PF04101">
    <property type="entry name" value="Glyco_tran_28_C"/>
    <property type="match status" value="1"/>
</dbReference>
<dbReference type="GO" id="GO:0050511">
    <property type="term" value="F:undecaprenyldiphospho-muramoylpentapeptide beta-N-acetylglucosaminyltransferase activity"/>
    <property type="evidence" value="ECO:0007669"/>
    <property type="project" value="UniProtKB-UniRule"/>
</dbReference>
<keyword evidence="7 10" id="KW-0472">Membrane</keyword>
<comment type="function">
    <text evidence="10">Cell wall formation. Catalyzes the transfer of a GlcNAc subunit on undecaprenyl-pyrophosphoryl-MurNAc-pentapeptide (lipid intermediate I) to form undecaprenyl-pyrophosphoryl-MurNAc-(pentapeptide)GlcNAc (lipid intermediate II).</text>
</comment>
<comment type="subcellular location">
    <subcellularLocation>
        <location evidence="10">Cell membrane</location>
        <topology evidence="10">Peripheral membrane protein</topology>
        <orientation evidence="10">Cytoplasmic side</orientation>
    </subcellularLocation>
</comment>
<feature type="binding site" evidence="10">
    <location>
        <begin position="10"/>
        <end position="12"/>
    </location>
    <ligand>
        <name>UDP-N-acetyl-alpha-D-glucosamine</name>
        <dbReference type="ChEBI" id="CHEBI:57705"/>
    </ligand>
</feature>
<dbReference type="EMBL" id="PFAA01000031">
    <property type="protein sequence ID" value="PIT96732.1"/>
    <property type="molecule type" value="Genomic_DNA"/>
</dbReference>
<dbReference type="HAMAP" id="MF_00033">
    <property type="entry name" value="MurG"/>
    <property type="match status" value="1"/>
</dbReference>
<comment type="caution">
    <text evidence="13">The sequence shown here is derived from an EMBL/GenBank/DDBJ whole genome shotgun (WGS) entry which is preliminary data.</text>
</comment>
<keyword evidence="9 10" id="KW-0961">Cell wall biogenesis/degradation</keyword>
<evidence type="ECO:0000256" key="4">
    <source>
        <dbReference type="ARBA" id="ARBA00022679"/>
    </source>
</evidence>
<evidence type="ECO:0000259" key="11">
    <source>
        <dbReference type="Pfam" id="PF03033"/>
    </source>
</evidence>
<dbReference type="Pfam" id="PF03033">
    <property type="entry name" value="Glyco_transf_28"/>
    <property type="match status" value="1"/>
</dbReference>
<feature type="binding site" evidence="10">
    <location>
        <position position="304"/>
    </location>
    <ligand>
        <name>UDP-N-acetyl-alpha-D-glucosamine</name>
        <dbReference type="ChEBI" id="CHEBI:57705"/>
    </ligand>
</feature>